<organism evidence="1 2">
    <name type="scientific">Enterococcus italicus (strain DSM 15952 / CCUG 50447 / LMG 22039 / TP 1.5)</name>
    <dbReference type="NCBI Taxonomy" id="888064"/>
    <lineage>
        <taxon>Bacteria</taxon>
        <taxon>Bacillati</taxon>
        <taxon>Bacillota</taxon>
        <taxon>Bacilli</taxon>
        <taxon>Lactobacillales</taxon>
        <taxon>Enterococcaceae</taxon>
        <taxon>Enterococcus</taxon>
    </lineage>
</organism>
<dbReference type="STRING" id="888064.HMPREF9088_0694"/>
<name>E6LEA4_ENTI1</name>
<comment type="caution">
    <text evidence="1">The sequence shown here is derived from an EMBL/GenBank/DDBJ whole genome shotgun (WGS) entry which is preliminary data.</text>
</comment>
<dbReference type="EMBL" id="AEPV01000026">
    <property type="protein sequence ID" value="EFU74393.1"/>
    <property type="molecule type" value="Genomic_DNA"/>
</dbReference>
<reference evidence="1 2" key="1">
    <citation type="submission" date="2010-12" db="EMBL/GenBank/DDBJ databases">
        <authorList>
            <person name="Muzny D."/>
            <person name="Qin X."/>
            <person name="Deng J."/>
            <person name="Jiang H."/>
            <person name="Liu Y."/>
            <person name="Qu J."/>
            <person name="Song X.-Z."/>
            <person name="Zhang L."/>
            <person name="Thornton R."/>
            <person name="Coyle M."/>
            <person name="Francisco L."/>
            <person name="Jackson L."/>
            <person name="Javaid M."/>
            <person name="Korchina V."/>
            <person name="Kovar C."/>
            <person name="Mata R."/>
            <person name="Mathew T."/>
            <person name="Ngo R."/>
            <person name="Nguyen L."/>
            <person name="Nguyen N."/>
            <person name="Okwuonu G."/>
            <person name="Ongeri F."/>
            <person name="Pham C."/>
            <person name="Simmons D."/>
            <person name="Wilczek-Boney K."/>
            <person name="Hale W."/>
            <person name="Jakkamsetti A."/>
            <person name="Pham P."/>
            <person name="Ruth R."/>
            <person name="San Lucas F."/>
            <person name="Warren J."/>
            <person name="Zhang J."/>
            <person name="Zhao Z."/>
            <person name="Zhou C."/>
            <person name="Zhu D."/>
            <person name="Lee S."/>
            <person name="Bess C."/>
            <person name="Blankenburg K."/>
            <person name="Forbes L."/>
            <person name="Fu Q."/>
            <person name="Gubbala S."/>
            <person name="Hirani K."/>
            <person name="Jayaseelan J.C."/>
            <person name="Lara F."/>
            <person name="Munidasa M."/>
            <person name="Palculict T."/>
            <person name="Patil S."/>
            <person name="Pu L.-L."/>
            <person name="Saada N."/>
            <person name="Tang L."/>
            <person name="Weissenberger G."/>
            <person name="Zhu Y."/>
            <person name="Hemphill L."/>
            <person name="Shang Y."/>
            <person name="Youmans B."/>
            <person name="Ayvaz T."/>
            <person name="Ross M."/>
            <person name="Santibanez J."/>
            <person name="Aqrawi P."/>
            <person name="Gross S."/>
            <person name="Joshi V."/>
            <person name="Fowler G."/>
            <person name="Nazareth L."/>
            <person name="Reid J."/>
            <person name="Worley K."/>
            <person name="Petrosino J."/>
            <person name="Highlander S."/>
            <person name="Gibbs R."/>
        </authorList>
    </citation>
    <scope>NUCLEOTIDE SEQUENCE [LARGE SCALE GENOMIC DNA]</scope>
    <source>
        <strain evidence="2">DSM 15952 / CCUG 50447 / LMG 22039 / TP 1.5</strain>
    </source>
</reference>
<evidence type="ECO:0000313" key="1">
    <source>
        <dbReference type="EMBL" id="EFU74393.1"/>
    </source>
</evidence>
<accession>E6LEA4</accession>
<dbReference type="Proteomes" id="UP000010296">
    <property type="component" value="Unassembled WGS sequence"/>
</dbReference>
<dbReference type="HOGENOM" id="CLU_2843065_0_0_9"/>
<dbReference type="AlphaFoldDB" id="E6LEA4"/>
<sequence>MFLYLIVKLLYHVFFTKTRKPFQFFLKKYASVLLSWNPATKQSDRQQKAQKIPKFEEQLWYFLSS</sequence>
<gene>
    <name evidence="1" type="ORF">HMPREF9088_0694</name>
</gene>
<protein>
    <submittedName>
        <fullName evidence="1">Uncharacterized protein</fullName>
    </submittedName>
</protein>
<evidence type="ECO:0000313" key="2">
    <source>
        <dbReference type="Proteomes" id="UP000010296"/>
    </source>
</evidence>
<keyword evidence="2" id="KW-1185">Reference proteome</keyword>
<proteinExistence type="predicted"/>